<feature type="domain" description="CRAL-TRIO" evidence="2">
    <location>
        <begin position="363"/>
        <end position="539"/>
    </location>
</feature>
<dbReference type="SUPFAM" id="SSF101576">
    <property type="entry name" value="Supernatant protein factor (SPF), C-terminal domain"/>
    <property type="match status" value="1"/>
</dbReference>
<dbReference type="InterPro" id="IPR036865">
    <property type="entry name" value="CRAL-TRIO_dom_sf"/>
</dbReference>
<feature type="compositionally biased region" description="Basic and acidic residues" evidence="1">
    <location>
        <begin position="235"/>
        <end position="248"/>
    </location>
</feature>
<gene>
    <name evidence="5" type="primary">RvY_05326-1</name>
    <name evidence="5" type="synonym">RvY_05326.1</name>
    <name evidence="5" type="ORF">RvY_05326</name>
</gene>
<dbReference type="InterPro" id="IPR001251">
    <property type="entry name" value="CRAL-TRIO_dom"/>
</dbReference>
<organism evidence="5 6">
    <name type="scientific">Ramazzottius varieornatus</name>
    <name type="common">Water bear</name>
    <name type="synonym">Tardigrade</name>
    <dbReference type="NCBI Taxonomy" id="947166"/>
    <lineage>
        <taxon>Eukaryota</taxon>
        <taxon>Metazoa</taxon>
        <taxon>Ecdysozoa</taxon>
        <taxon>Tardigrada</taxon>
        <taxon>Eutardigrada</taxon>
        <taxon>Parachela</taxon>
        <taxon>Hypsibioidea</taxon>
        <taxon>Ramazzottiidae</taxon>
        <taxon>Ramazzottius</taxon>
    </lineage>
</organism>
<dbReference type="PROSITE" id="PS50904">
    <property type="entry name" value="PRELI_MSF1"/>
    <property type="match status" value="1"/>
</dbReference>
<feature type="domain" description="GOLD" evidence="3">
    <location>
        <begin position="568"/>
        <end position="710"/>
    </location>
</feature>
<dbReference type="GO" id="GO:0005737">
    <property type="term" value="C:cytoplasm"/>
    <property type="evidence" value="ECO:0007669"/>
    <property type="project" value="TreeGrafter"/>
</dbReference>
<protein>
    <recommendedName>
        <fullName evidence="7">CRAL-TRIO domain-containing protein</fullName>
    </recommendedName>
</protein>
<dbReference type="InterPro" id="IPR036598">
    <property type="entry name" value="GOLD_dom_sf"/>
</dbReference>
<evidence type="ECO:0000256" key="1">
    <source>
        <dbReference type="SAM" id="MobiDB-lite"/>
    </source>
</evidence>
<dbReference type="PANTHER" id="PTHR23324:SF66">
    <property type="entry name" value="PROTEIN REAL-TIME"/>
    <property type="match status" value="1"/>
</dbReference>
<dbReference type="PROSITE" id="PS50191">
    <property type="entry name" value="CRAL_TRIO"/>
    <property type="match status" value="1"/>
</dbReference>
<keyword evidence="6" id="KW-1185">Reference proteome</keyword>
<dbReference type="PROSITE" id="PS50866">
    <property type="entry name" value="GOLD"/>
    <property type="match status" value="1"/>
</dbReference>
<dbReference type="SMART" id="SM01100">
    <property type="entry name" value="CRAL_TRIO_N"/>
    <property type="match status" value="1"/>
</dbReference>
<dbReference type="InterPro" id="IPR011074">
    <property type="entry name" value="CRAL/TRIO_N_dom"/>
</dbReference>
<dbReference type="InterPro" id="IPR051064">
    <property type="entry name" value="SEC14/CRAL-TRIO_domain"/>
</dbReference>
<dbReference type="InterPro" id="IPR036273">
    <property type="entry name" value="CRAL/TRIO_N_dom_sf"/>
</dbReference>
<feature type="region of interest" description="Disordered" evidence="1">
    <location>
        <begin position="222"/>
        <end position="266"/>
    </location>
</feature>
<evidence type="ECO:0000259" key="2">
    <source>
        <dbReference type="PROSITE" id="PS50191"/>
    </source>
</evidence>
<name>A0A1D1V3N2_RAMVA</name>
<dbReference type="SMART" id="SM00516">
    <property type="entry name" value="SEC14"/>
    <property type="match status" value="1"/>
</dbReference>
<dbReference type="Pfam" id="PF03765">
    <property type="entry name" value="CRAL_TRIO_N"/>
    <property type="match status" value="1"/>
</dbReference>
<dbReference type="Pfam" id="PF00650">
    <property type="entry name" value="CRAL_TRIO"/>
    <property type="match status" value="1"/>
</dbReference>
<proteinExistence type="predicted"/>
<evidence type="ECO:0008006" key="7">
    <source>
        <dbReference type="Google" id="ProtNLM"/>
    </source>
</evidence>
<sequence>MVYRREPVYRFLQPLINFGIQLTYFAPQSEFPVHLSLSFPFTMVQTYTSPIRVYKYPFEFVMAAYIRRFPTCKMIPILQATEIVSETTSEDGSKTVTERRCTLNVDAPYLLRKIAGVDVMYFIQKNTLLRRRRCLLIESWNESFASRLVIRESCKYSAHPENADWTCFEQEAHLEIKSFFGFENAVEKLAIKHYMANLVKGKEIIEYYIQELLNEGITQVPRFEENSPDQPSDVAHSRARDDQSSRQEDADEVTLPHHSTFGTTVSSSITADGRAHRDSSYKLEADYIHRCLGDLDPVEESRLVELKQWLQDHHKDKIPSDAHLLRFLRARGFNVEKGREMLCRSLMWRKQHKIDKLLGTWKPPDVLVQYYPGGWHGYDDAGRPLYLLRLGNMDVKGLLRSVGVDGLLKLTITVCEEGLLKCEEATRLYQHPVSCWAFLIDLEGLSMRHLWRPGLKVLYRIIEVVEANYPETMGRVFLVRAPRLFPILWTLVSPFIDENTRRKFIIYGGNDHEESEGLSGFINRKFIPKFLGGDAMYGLSDGGLVPKTHYLPEESDMESGIDSLSVSSESLYQTVSLAKENYHEIPIIIQDAGTIITWDFDVVKQDCVFTILYTTSTSKLRSTTPPASPALQASISELHPELNLTQVLQPIYCSDGSSEQGTHAAKLSGTYVLQWKSVESAASTAAHSQFSFDFGLMSTPKCKIMYHYDVISQDEFKGSLSSVQSFSSLSMA</sequence>
<dbReference type="PANTHER" id="PTHR23324">
    <property type="entry name" value="SEC14 RELATED PROTEIN"/>
    <property type="match status" value="1"/>
</dbReference>
<evidence type="ECO:0000259" key="4">
    <source>
        <dbReference type="PROSITE" id="PS50904"/>
    </source>
</evidence>
<dbReference type="InterPro" id="IPR006797">
    <property type="entry name" value="PRELI/MSF1_dom"/>
</dbReference>
<dbReference type="CDD" id="cd00170">
    <property type="entry name" value="SEC14"/>
    <property type="match status" value="1"/>
</dbReference>
<dbReference type="SUPFAM" id="SSF46938">
    <property type="entry name" value="CRAL/TRIO N-terminal domain"/>
    <property type="match status" value="1"/>
</dbReference>
<dbReference type="STRING" id="947166.A0A1D1V3N2"/>
<comment type="caution">
    <text evidence="5">The sequence shown here is derived from an EMBL/GenBank/DDBJ whole genome shotgun (WGS) entry which is preliminary data.</text>
</comment>
<dbReference type="InterPro" id="IPR009038">
    <property type="entry name" value="GOLD_dom"/>
</dbReference>
<feature type="domain" description="PRELI/MSF1" evidence="4">
    <location>
        <begin position="44"/>
        <end position="217"/>
    </location>
</feature>
<evidence type="ECO:0000259" key="3">
    <source>
        <dbReference type="PROSITE" id="PS50866"/>
    </source>
</evidence>
<dbReference type="Gene3D" id="2.60.120.680">
    <property type="entry name" value="GOLD domain"/>
    <property type="match status" value="1"/>
</dbReference>
<dbReference type="EMBL" id="BDGG01000002">
    <property type="protein sequence ID" value="GAU93373.1"/>
    <property type="molecule type" value="Genomic_DNA"/>
</dbReference>
<evidence type="ECO:0000313" key="5">
    <source>
        <dbReference type="EMBL" id="GAU93373.1"/>
    </source>
</evidence>
<dbReference type="SUPFAM" id="SSF52087">
    <property type="entry name" value="CRAL/TRIO domain"/>
    <property type="match status" value="1"/>
</dbReference>
<dbReference type="Proteomes" id="UP000186922">
    <property type="component" value="Unassembled WGS sequence"/>
</dbReference>
<accession>A0A1D1V3N2</accession>
<dbReference type="OrthoDB" id="30289at2759"/>
<dbReference type="Gene3D" id="3.40.525.10">
    <property type="entry name" value="CRAL-TRIO lipid binding domain"/>
    <property type="match status" value="1"/>
</dbReference>
<reference evidence="5 6" key="1">
    <citation type="journal article" date="2016" name="Nat. Commun.">
        <title>Extremotolerant tardigrade genome and improved radiotolerance of human cultured cells by tardigrade-unique protein.</title>
        <authorList>
            <person name="Hashimoto T."/>
            <person name="Horikawa D.D."/>
            <person name="Saito Y."/>
            <person name="Kuwahara H."/>
            <person name="Kozuka-Hata H."/>
            <person name="Shin-I T."/>
            <person name="Minakuchi Y."/>
            <person name="Ohishi K."/>
            <person name="Motoyama A."/>
            <person name="Aizu T."/>
            <person name="Enomoto A."/>
            <person name="Kondo K."/>
            <person name="Tanaka S."/>
            <person name="Hara Y."/>
            <person name="Koshikawa S."/>
            <person name="Sagara H."/>
            <person name="Miura T."/>
            <person name="Yokobori S."/>
            <person name="Miyagawa K."/>
            <person name="Suzuki Y."/>
            <person name="Kubo T."/>
            <person name="Oyama M."/>
            <person name="Kohara Y."/>
            <person name="Fujiyama A."/>
            <person name="Arakawa K."/>
            <person name="Katayama T."/>
            <person name="Toyoda A."/>
            <person name="Kunieda T."/>
        </authorList>
    </citation>
    <scope>NUCLEOTIDE SEQUENCE [LARGE SCALE GENOMIC DNA]</scope>
    <source>
        <strain evidence="5 6">YOKOZUNA-1</strain>
    </source>
</reference>
<dbReference type="AlphaFoldDB" id="A0A1D1V3N2"/>
<evidence type="ECO:0000313" key="6">
    <source>
        <dbReference type="Proteomes" id="UP000186922"/>
    </source>
</evidence>
<dbReference type="Pfam" id="PF04707">
    <property type="entry name" value="PRELI"/>
    <property type="match status" value="1"/>
</dbReference>